<keyword evidence="2" id="KW-0597">Phosphoprotein</keyword>
<dbReference type="PANTHER" id="PTHR14454:SF12">
    <property type="entry name" value="GRB2-ASSOCIATED AND REGULATOR OF MAPK PROTEIN 2-LIKE"/>
    <property type="match status" value="1"/>
</dbReference>
<evidence type="ECO:0000256" key="1">
    <source>
        <dbReference type="ARBA" id="ARBA00006392"/>
    </source>
</evidence>
<comment type="similarity">
    <text evidence="1">Belongs to the GAREM family.</text>
</comment>
<dbReference type="Pfam" id="PF12736">
    <property type="entry name" value="CABIT"/>
    <property type="match status" value="1"/>
</dbReference>
<organism evidence="5 6">
    <name type="scientific">Eptatretus burgeri</name>
    <name type="common">Inshore hagfish</name>
    <dbReference type="NCBI Taxonomy" id="7764"/>
    <lineage>
        <taxon>Eukaryota</taxon>
        <taxon>Metazoa</taxon>
        <taxon>Chordata</taxon>
        <taxon>Craniata</taxon>
        <taxon>Vertebrata</taxon>
        <taxon>Cyclostomata</taxon>
        <taxon>Myxini</taxon>
        <taxon>Myxiniformes</taxon>
        <taxon>Myxinidae</taxon>
        <taxon>Eptatretinae</taxon>
        <taxon>Eptatretus</taxon>
    </lineage>
</organism>
<sequence length="877" mass="96666">MATSGAQGAIRWSSLALPLDEIVHRYKLPQLVRAAPGPITEGLQDGDLVLLHSARQWTTVLAHSLEEGHYVVGPKIEIPIHYPGKFKLLEQDRDSKEPMRYFGSVEEVAKAFPDRVFVMEDISFSVKVGSGEFSEDSEVYNFTLCAGDELTLMGQAEIFCCKSTKDRFKLNSLVRKIGRLGTGSPRGSKDKMPCLICMNHRTNESLSLPFQCRGRFGTRSPHELRLQDGEHMMRSILEQVRLPLNVQVPSRHGFGPSPMRNSYDRHNLREGHRYKLVGLQVRTVVVCCVIRPNNTTGQPAAALTPLHFPLQLGQLLPRFQISYGLLAGEKSYQDALSGWLTVAYERFDPEEYSRAIREALPDTPSPKVPPRSAAICSSPTKGPGLPLARFSLCFYGNSLHGNIEVQRSLPSHREATQDRTVQSGPRADGEYVLPEDPSPNQFHSTAEAAYEELWADRTNKAEKKCDPAWIKSLLPPPRDGIYSSPRPGAGCLLPPRVPPKSEAVKQECRSLVTCAPPVPPRGSKTLVTPSGSPRLQACSEKLQTSMLTHSSSPSLSFYSSGLHNMLPKTSCGWSLNPSKPVVEFCYPCSWSCERMCLAPSAPELQRPSLSDCQLSKTSCSETWSVGSSESDGSICHSSEGSFRFPAMSIGQQGSAMPRQGDAAPNPISRLQTSTNDVDMSRCKSTTAAAIAPVVPSDPLETLTHMLDIQNTPLIESSPGSRCINKQPKALLRPVLPHHPTNRIFTTAPGNQQFPFSPPQLKKFGFSTDISGRHSSSSSEGSRTVTMNPPFPNASACATSSTTCQLPTELVGLSVENVCNCLRFLRLREEVIARFLRERIDGNVLPQLTEEMLLQDFRLSSHELQKVLEFTAGWRHKL</sequence>
<evidence type="ECO:0000313" key="6">
    <source>
        <dbReference type="Proteomes" id="UP000694388"/>
    </source>
</evidence>
<name>A0A8C4QYZ1_EPTBU</name>
<evidence type="ECO:0000313" key="5">
    <source>
        <dbReference type="Ensembl" id="ENSEBUP00000022683.1"/>
    </source>
</evidence>
<keyword evidence="6" id="KW-1185">Reference proteome</keyword>
<reference evidence="5" key="2">
    <citation type="submission" date="2025-09" db="UniProtKB">
        <authorList>
            <consortium name="Ensembl"/>
        </authorList>
    </citation>
    <scope>IDENTIFICATION</scope>
</reference>
<evidence type="ECO:0000259" key="4">
    <source>
        <dbReference type="Pfam" id="PF12736"/>
    </source>
</evidence>
<dbReference type="InterPro" id="IPR052281">
    <property type="entry name" value="GAREM"/>
</dbReference>
<dbReference type="Gene3D" id="1.10.150.50">
    <property type="entry name" value="Transcription Factor, Ets-1"/>
    <property type="match status" value="1"/>
</dbReference>
<dbReference type="Proteomes" id="UP000694388">
    <property type="component" value="Unplaced"/>
</dbReference>
<dbReference type="PANTHER" id="PTHR14454">
    <property type="entry name" value="GRB2-ASSOCIATED AND REGULATOR OF MAPK PROTEIN FAMILY MEMBER"/>
    <property type="match status" value="1"/>
</dbReference>
<dbReference type="AlphaFoldDB" id="A0A8C4QYZ1"/>
<feature type="region of interest" description="Disordered" evidence="3">
    <location>
        <begin position="410"/>
        <end position="440"/>
    </location>
</feature>
<evidence type="ECO:0000256" key="2">
    <source>
        <dbReference type="ARBA" id="ARBA00022553"/>
    </source>
</evidence>
<dbReference type="InterPro" id="IPR025946">
    <property type="entry name" value="CABIT_dom"/>
</dbReference>
<evidence type="ECO:0000256" key="3">
    <source>
        <dbReference type="SAM" id="MobiDB-lite"/>
    </source>
</evidence>
<dbReference type="SUPFAM" id="SSF47769">
    <property type="entry name" value="SAM/Pointed domain"/>
    <property type="match status" value="1"/>
</dbReference>
<dbReference type="Ensembl" id="ENSEBUT00000023259.1">
    <property type="protein sequence ID" value="ENSEBUP00000022683.1"/>
    <property type="gene ID" value="ENSEBUG00000013975.1"/>
</dbReference>
<dbReference type="InterPro" id="IPR013761">
    <property type="entry name" value="SAM/pointed_sf"/>
</dbReference>
<dbReference type="GeneTree" id="ENSGT00530000063834"/>
<protein>
    <submittedName>
        <fullName evidence="5">GRB2 associated, regulator of MAPK1</fullName>
    </submittedName>
</protein>
<feature type="domain" description="CABIT" evidence="4">
    <location>
        <begin position="28"/>
        <end position="298"/>
    </location>
</feature>
<proteinExistence type="inferred from homology"/>
<reference evidence="5" key="1">
    <citation type="submission" date="2025-08" db="UniProtKB">
        <authorList>
            <consortium name="Ensembl"/>
        </authorList>
    </citation>
    <scope>IDENTIFICATION</scope>
</reference>
<accession>A0A8C4QYZ1</accession>